<keyword evidence="3" id="KW-0677">Repeat</keyword>
<sequence>MEKHSKDDPLFCQLCHVRTNSFKLLSAHLSGKIHIRKLRDRALLHQIALRARQKAKGKAATPGNGLGSTAQAVLVSQQPLEQQSSSSNDLLFCSTCSLKLNSAEQLQSHLQGSKHAKKAANPRQQLSPSGCGPPLPNCIVSHENGHSNVGFKCKTCNLTLNSVPQVVSHLSSDRHLMESTDHPPVKQAKALSSYNPSGAGLGAKLRQPKTADMQMWQTKPPDSTALSFVKGGQL</sequence>
<keyword evidence="6" id="KW-0539">Nucleus</keyword>
<comment type="caution">
    <text evidence="9">The sequence shown here is derived from an EMBL/GenBank/DDBJ whole genome shotgun (WGS) entry which is preliminary data.</text>
</comment>
<dbReference type="GO" id="GO:0008270">
    <property type="term" value="F:zinc ion binding"/>
    <property type="evidence" value="ECO:0007669"/>
    <property type="project" value="UniProtKB-KW"/>
</dbReference>
<proteinExistence type="predicted"/>
<dbReference type="InterPro" id="IPR051868">
    <property type="entry name" value="ZN346_ZMAT4"/>
</dbReference>
<keyword evidence="4" id="KW-0863">Zinc-finger</keyword>
<dbReference type="SMART" id="SM00355">
    <property type="entry name" value="ZnF_C2H2"/>
    <property type="match status" value="3"/>
</dbReference>
<feature type="domain" description="C2H2-type" evidence="8">
    <location>
        <begin position="153"/>
        <end position="175"/>
    </location>
</feature>
<evidence type="ECO:0000259" key="8">
    <source>
        <dbReference type="PROSITE" id="PS00028"/>
    </source>
</evidence>
<protein>
    <recommendedName>
        <fullName evidence="8">C2H2-type domain-containing protein</fullName>
    </recommendedName>
</protein>
<evidence type="ECO:0000256" key="2">
    <source>
        <dbReference type="ARBA" id="ARBA00022723"/>
    </source>
</evidence>
<dbReference type="SUPFAM" id="SSF57667">
    <property type="entry name" value="beta-beta-alpha zinc fingers"/>
    <property type="match status" value="3"/>
</dbReference>
<dbReference type="EMBL" id="VCGU01000009">
    <property type="protein sequence ID" value="TRY70526.1"/>
    <property type="molecule type" value="Genomic_DNA"/>
</dbReference>
<evidence type="ECO:0000256" key="6">
    <source>
        <dbReference type="ARBA" id="ARBA00023242"/>
    </source>
</evidence>
<feature type="domain" description="C2H2-type" evidence="8">
    <location>
        <begin position="93"/>
        <end position="115"/>
    </location>
</feature>
<dbReference type="GO" id="GO:0003676">
    <property type="term" value="F:nucleic acid binding"/>
    <property type="evidence" value="ECO:0007669"/>
    <property type="project" value="InterPro"/>
</dbReference>
<feature type="region of interest" description="Disordered" evidence="7">
    <location>
        <begin position="109"/>
        <end position="129"/>
    </location>
</feature>
<dbReference type="AlphaFoldDB" id="A0A553NYL5"/>
<evidence type="ECO:0000313" key="9">
    <source>
        <dbReference type="EMBL" id="TRY70526.1"/>
    </source>
</evidence>
<dbReference type="GO" id="GO:0005634">
    <property type="term" value="C:nucleus"/>
    <property type="evidence" value="ECO:0007669"/>
    <property type="project" value="UniProtKB-SubCell"/>
</dbReference>
<dbReference type="Proteomes" id="UP000318571">
    <property type="component" value="Chromosome 9"/>
</dbReference>
<keyword evidence="2" id="KW-0479">Metal-binding</keyword>
<comment type="subcellular location">
    <subcellularLocation>
        <location evidence="1">Nucleus</location>
    </subcellularLocation>
</comment>
<evidence type="ECO:0000256" key="3">
    <source>
        <dbReference type="ARBA" id="ARBA00022737"/>
    </source>
</evidence>
<accession>A0A553NYL5</accession>
<organism evidence="9 10">
    <name type="scientific">Tigriopus californicus</name>
    <name type="common">Marine copepod</name>
    <dbReference type="NCBI Taxonomy" id="6832"/>
    <lineage>
        <taxon>Eukaryota</taxon>
        <taxon>Metazoa</taxon>
        <taxon>Ecdysozoa</taxon>
        <taxon>Arthropoda</taxon>
        <taxon>Crustacea</taxon>
        <taxon>Multicrustacea</taxon>
        <taxon>Hexanauplia</taxon>
        <taxon>Copepoda</taxon>
        <taxon>Harpacticoida</taxon>
        <taxon>Harpacticidae</taxon>
        <taxon>Tigriopus</taxon>
    </lineage>
</organism>
<evidence type="ECO:0000256" key="1">
    <source>
        <dbReference type="ARBA" id="ARBA00004123"/>
    </source>
</evidence>
<dbReference type="PANTHER" id="PTHR46144">
    <property type="entry name" value="ZINC FINGER PROTEIN 385B-LIKE"/>
    <property type="match status" value="1"/>
</dbReference>
<dbReference type="Pfam" id="PF12874">
    <property type="entry name" value="zf-met"/>
    <property type="match status" value="3"/>
</dbReference>
<keyword evidence="10" id="KW-1185">Reference proteome</keyword>
<dbReference type="InterPro" id="IPR036236">
    <property type="entry name" value="Znf_C2H2_sf"/>
</dbReference>
<gene>
    <name evidence="9" type="ORF">TCAL_10662</name>
</gene>
<evidence type="ECO:0000256" key="5">
    <source>
        <dbReference type="ARBA" id="ARBA00022833"/>
    </source>
</evidence>
<dbReference type="PANTHER" id="PTHR46144:SF6">
    <property type="entry name" value="C2H2-TYPE DOMAIN-CONTAINING PROTEIN"/>
    <property type="match status" value="1"/>
</dbReference>
<dbReference type="Gene3D" id="3.30.160.60">
    <property type="entry name" value="Classic Zinc Finger"/>
    <property type="match status" value="2"/>
</dbReference>
<dbReference type="InterPro" id="IPR003604">
    <property type="entry name" value="Matrin/U1-like-C_Znf_C2H2"/>
</dbReference>
<reference evidence="9 10" key="1">
    <citation type="journal article" date="2018" name="Nat. Ecol. Evol.">
        <title>Genomic signatures of mitonuclear coevolution across populations of Tigriopus californicus.</title>
        <authorList>
            <person name="Barreto F.S."/>
            <person name="Watson E.T."/>
            <person name="Lima T.G."/>
            <person name="Willett C.S."/>
            <person name="Edmands S."/>
            <person name="Li W."/>
            <person name="Burton R.S."/>
        </authorList>
    </citation>
    <scope>NUCLEOTIDE SEQUENCE [LARGE SCALE GENOMIC DNA]</scope>
    <source>
        <strain evidence="9 10">San Diego</strain>
    </source>
</reference>
<dbReference type="SMART" id="SM00451">
    <property type="entry name" value="ZnF_U1"/>
    <property type="match status" value="3"/>
</dbReference>
<evidence type="ECO:0000256" key="4">
    <source>
        <dbReference type="ARBA" id="ARBA00022771"/>
    </source>
</evidence>
<evidence type="ECO:0000313" key="10">
    <source>
        <dbReference type="Proteomes" id="UP000318571"/>
    </source>
</evidence>
<name>A0A553NYL5_TIGCA</name>
<evidence type="ECO:0000256" key="7">
    <source>
        <dbReference type="SAM" id="MobiDB-lite"/>
    </source>
</evidence>
<keyword evidence="5" id="KW-0862">Zinc</keyword>
<dbReference type="PROSITE" id="PS00028">
    <property type="entry name" value="ZINC_FINGER_C2H2_1"/>
    <property type="match status" value="2"/>
</dbReference>
<dbReference type="InterPro" id="IPR013087">
    <property type="entry name" value="Znf_C2H2_type"/>
</dbReference>
<dbReference type="STRING" id="6832.A0A553NYL5"/>